<name>A0A2N7W9Q1_9BURK</name>
<proteinExistence type="predicted"/>
<comment type="caution">
    <text evidence="1">The sequence shown here is derived from an EMBL/GenBank/DDBJ whole genome shotgun (WGS) entry which is preliminary data.</text>
</comment>
<accession>A0A2N7W9Q1</accession>
<dbReference type="Proteomes" id="UP000235347">
    <property type="component" value="Unassembled WGS sequence"/>
</dbReference>
<keyword evidence="2" id="KW-1185">Reference proteome</keyword>
<reference evidence="1 2" key="1">
    <citation type="submission" date="2018-01" db="EMBL/GenBank/DDBJ databases">
        <title>Whole genome analyses suggest that Burkholderia sensu lato contains two further novel genera in the rhizoxinica-symbiotica group Mycetohabitans gen. nov., and Trinickia gen. nov.: implications for the evolution of diazotrophy and nodulation in the Burkholderiaceae.</title>
        <authorList>
            <person name="Estrada-de los Santos P."/>
            <person name="Palmer M."/>
            <person name="Chavez-Ramirez B."/>
            <person name="Beukes C."/>
            <person name="Steenkamp E.T."/>
            <person name="Hirsch A.M."/>
            <person name="Manyaka P."/>
            <person name="Maluk M."/>
            <person name="Lafos M."/>
            <person name="Crook M."/>
            <person name="Gross E."/>
            <person name="Simon M.F."/>
            <person name="Bueno dos Reis Junior F."/>
            <person name="Poole P.S."/>
            <person name="Venter S.N."/>
            <person name="James E.K."/>
        </authorList>
    </citation>
    <scope>NUCLEOTIDE SEQUENCE [LARGE SCALE GENOMIC DNA]</scope>
    <source>
        <strain evidence="1 2">GP25-8</strain>
    </source>
</reference>
<gene>
    <name evidence="1" type="ORF">C0Z19_07750</name>
</gene>
<dbReference type="AlphaFoldDB" id="A0A2N7W9Q1"/>
<sequence length="102" mass="11342">MRMIKLMADYQCYPLWEASPGEVGNIDPGELPISSLLKERLMMWAAKFDATLDMDDPANSGFASETAANEFRNEGMTLAHQLQDELGAAYIVTSQIRGTARR</sequence>
<dbReference type="EMBL" id="PNYB01000005">
    <property type="protein sequence ID" value="PMS26122.1"/>
    <property type="molecule type" value="Genomic_DNA"/>
</dbReference>
<evidence type="ECO:0000313" key="2">
    <source>
        <dbReference type="Proteomes" id="UP000235347"/>
    </source>
</evidence>
<protein>
    <submittedName>
        <fullName evidence="1">Uncharacterized protein</fullName>
    </submittedName>
</protein>
<evidence type="ECO:0000313" key="1">
    <source>
        <dbReference type="EMBL" id="PMS26122.1"/>
    </source>
</evidence>
<organism evidence="1 2">
    <name type="scientific">Trinickia soli</name>
    <dbReference type="NCBI Taxonomy" id="380675"/>
    <lineage>
        <taxon>Bacteria</taxon>
        <taxon>Pseudomonadati</taxon>
        <taxon>Pseudomonadota</taxon>
        <taxon>Betaproteobacteria</taxon>
        <taxon>Burkholderiales</taxon>
        <taxon>Burkholderiaceae</taxon>
        <taxon>Trinickia</taxon>
    </lineage>
</organism>
<dbReference type="RefSeq" id="WP_102609218.1">
    <property type="nucleotide sequence ID" value="NZ_CADIKD010000008.1"/>
</dbReference>